<dbReference type="Proteomes" id="UP000215914">
    <property type="component" value="Chromosome 7"/>
</dbReference>
<dbReference type="AlphaFoldDB" id="A0A251UB44"/>
<gene>
    <name evidence="2" type="ORF">HannXRQ_Chr07g0191351</name>
</gene>
<accession>A0A251UB44</accession>
<dbReference type="GO" id="GO:0003824">
    <property type="term" value="F:catalytic activity"/>
    <property type="evidence" value="ECO:0007669"/>
    <property type="project" value="InterPro"/>
</dbReference>
<name>A0A251UB44_HELAN</name>
<dbReference type="EMBL" id="CM007896">
    <property type="protein sequence ID" value="OTG20283.1"/>
    <property type="molecule type" value="Genomic_DNA"/>
</dbReference>
<sequence>MTAILFSVWEWSGSALDEGDEASKWFTNYLGKPSRLVCFNEESETRHVDPNYASGFRVMFSDGYPFLVVSQESLDSLNERLQEPVPINRFRPKFT</sequence>
<dbReference type="GO" id="GO:0030170">
    <property type="term" value="F:pyridoxal phosphate binding"/>
    <property type="evidence" value="ECO:0007669"/>
    <property type="project" value="InterPro"/>
</dbReference>
<keyword evidence="3" id="KW-1185">Reference proteome</keyword>
<evidence type="ECO:0000259" key="1">
    <source>
        <dbReference type="PROSITE" id="PS51340"/>
    </source>
</evidence>
<organism evidence="2 3">
    <name type="scientific">Helianthus annuus</name>
    <name type="common">Common sunflower</name>
    <dbReference type="NCBI Taxonomy" id="4232"/>
    <lineage>
        <taxon>Eukaryota</taxon>
        <taxon>Viridiplantae</taxon>
        <taxon>Streptophyta</taxon>
        <taxon>Embryophyta</taxon>
        <taxon>Tracheophyta</taxon>
        <taxon>Spermatophyta</taxon>
        <taxon>Magnoliopsida</taxon>
        <taxon>eudicotyledons</taxon>
        <taxon>Gunneridae</taxon>
        <taxon>Pentapetalae</taxon>
        <taxon>asterids</taxon>
        <taxon>campanulids</taxon>
        <taxon>Asterales</taxon>
        <taxon>Asteraceae</taxon>
        <taxon>Asteroideae</taxon>
        <taxon>Heliantheae alliance</taxon>
        <taxon>Heliantheae</taxon>
        <taxon>Helianthus</taxon>
    </lineage>
</organism>
<dbReference type="OrthoDB" id="1729936at2759"/>
<evidence type="ECO:0000313" key="2">
    <source>
        <dbReference type="EMBL" id="OTG20283.1"/>
    </source>
</evidence>
<dbReference type="Pfam" id="PF03473">
    <property type="entry name" value="MOSC"/>
    <property type="match status" value="1"/>
</dbReference>
<dbReference type="SUPFAM" id="SSF141673">
    <property type="entry name" value="MOSC N-terminal domain-like"/>
    <property type="match status" value="1"/>
</dbReference>
<dbReference type="PROSITE" id="PS51340">
    <property type="entry name" value="MOSC"/>
    <property type="match status" value="1"/>
</dbReference>
<dbReference type="OMA" id="RLVCFNE"/>
<proteinExistence type="predicted"/>
<feature type="domain" description="MOSC" evidence="1">
    <location>
        <begin position="41"/>
        <end position="95"/>
    </location>
</feature>
<dbReference type="InterPro" id="IPR005302">
    <property type="entry name" value="MoCF_Sase_C"/>
</dbReference>
<dbReference type="InParanoid" id="A0A251UB44"/>
<protein>
    <submittedName>
        <fullName evidence="2">Putative molybdenum cofactor sulfurase, MOSC beta barrel</fullName>
    </submittedName>
</protein>
<evidence type="ECO:0000313" key="3">
    <source>
        <dbReference type="Proteomes" id="UP000215914"/>
    </source>
</evidence>
<dbReference type="GO" id="GO:0030151">
    <property type="term" value="F:molybdenum ion binding"/>
    <property type="evidence" value="ECO:0007669"/>
    <property type="project" value="InterPro"/>
</dbReference>
<reference evidence="3" key="1">
    <citation type="journal article" date="2017" name="Nature">
        <title>The sunflower genome provides insights into oil metabolism, flowering and Asterid evolution.</title>
        <authorList>
            <person name="Badouin H."/>
            <person name="Gouzy J."/>
            <person name="Grassa C.J."/>
            <person name="Murat F."/>
            <person name="Staton S.E."/>
            <person name="Cottret L."/>
            <person name="Lelandais-Briere C."/>
            <person name="Owens G.L."/>
            <person name="Carrere S."/>
            <person name="Mayjonade B."/>
            <person name="Legrand L."/>
            <person name="Gill N."/>
            <person name="Kane N.C."/>
            <person name="Bowers J.E."/>
            <person name="Hubner S."/>
            <person name="Bellec A."/>
            <person name="Berard A."/>
            <person name="Berges H."/>
            <person name="Blanchet N."/>
            <person name="Boniface M.C."/>
            <person name="Brunel D."/>
            <person name="Catrice O."/>
            <person name="Chaidir N."/>
            <person name="Claudel C."/>
            <person name="Donnadieu C."/>
            <person name="Faraut T."/>
            <person name="Fievet G."/>
            <person name="Helmstetter N."/>
            <person name="King M."/>
            <person name="Knapp S.J."/>
            <person name="Lai Z."/>
            <person name="Le Paslier M.C."/>
            <person name="Lippi Y."/>
            <person name="Lorenzon L."/>
            <person name="Mandel J.R."/>
            <person name="Marage G."/>
            <person name="Marchand G."/>
            <person name="Marquand E."/>
            <person name="Bret-Mestries E."/>
            <person name="Morien E."/>
            <person name="Nambeesan S."/>
            <person name="Nguyen T."/>
            <person name="Pegot-Espagnet P."/>
            <person name="Pouilly N."/>
            <person name="Raftis F."/>
            <person name="Sallet E."/>
            <person name="Schiex T."/>
            <person name="Thomas J."/>
            <person name="Vandecasteele C."/>
            <person name="Vares D."/>
            <person name="Vear F."/>
            <person name="Vautrin S."/>
            <person name="Crespi M."/>
            <person name="Mangin B."/>
            <person name="Burke J.M."/>
            <person name="Salse J."/>
            <person name="Munos S."/>
            <person name="Vincourt P."/>
            <person name="Rieseberg L.H."/>
            <person name="Langlade N.B."/>
        </authorList>
    </citation>
    <scope>NUCLEOTIDE SEQUENCE [LARGE SCALE GENOMIC DNA]</scope>
    <source>
        <strain evidence="3">cv. SF193</strain>
    </source>
</reference>
<dbReference type="STRING" id="4232.A0A251UB44"/>